<keyword evidence="3 4" id="KW-0949">S-adenosyl-L-methionine</keyword>
<evidence type="ECO:0000256" key="3">
    <source>
        <dbReference type="ARBA" id="ARBA00022691"/>
    </source>
</evidence>
<comment type="function">
    <text evidence="4">Catalyzes the methylation of 5-hydroxyuridine (ho5U) to form 5-methoxyuridine (mo5U) at position 34 in tRNAs.</text>
</comment>
<comment type="subunit">
    <text evidence="4">Homodimer.</text>
</comment>
<dbReference type="InterPro" id="IPR043675">
    <property type="entry name" value="TrmR_methyltr"/>
</dbReference>
<dbReference type="SUPFAM" id="SSF53335">
    <property type="entry name" value="S-adenosyl-L-methionine-dependent methyltransferases"/>
    <property type="match status" value="1"/>
</dbReference>
<comment type="caution">
    <text evidence="5">The sequence shown here is derived from an EMBL/GenBank/DDBJ whole genome shotgun (WGS) entry which is preliminary data.</text>
</comment>
<dbReference type="PROSITE" id="PS51682">
    <property type="entry name" value="SAM_OMT_I"/>
    <property type="match status" value="1"/>
</dbReference>
<keyword evidence="2 4" id="KW-0808">Transferase</keyword>
<gene>
    <name evidence="4" type="primary">trmR</name>
    <name evidence="5" type="ORF">ACFQ4R_01935</name>
</gene>
<protein>
    <recommendedName>
        <fullName evidence="4">tRNA 5-hydroxyuridine methyltransferase</fullName>
        <ecNumber evidence="4">2.1.1.-</ecNumber>
    </recommendedName>
    <alternativeName>
        <fullName evidence="4">ho5U methyltransferase</fullName>
    </alternativeName>
</protein>
<keyword evidence="6" id="KW-1185">Reference proteome</keyword>
<evidence type="ECO:0000256" key="1">
    <source>
        <dbReference type="ARBA" id="ARBA00022603"/>
    </source>
</evidence>
<dbReference type="CDD" id="cd02440">
    <property type="entry name" value="AdoMet_MTases"/>
    <property type="match status" value="1"/>
</dbReference>
<dbReference type="GO" id="GO:0032259">
    <property type="term" value="P:methylation"/>
    <property type="evidence" value="ECO:0007669"/>
    <property type="project" value="UniProtKB-KW"/>
</dbReference>
<feature type="binding site" evidence="4">
    <location>
        <position position="93"/>
    </location>
    <ligand>
        <name>S-adenosyl-L-methionine</name>
        <dbReference type="ChEBI" id="CHEBI:59789"/>
    </ligand>
</feature>
<dbReference type="EMBL" id="JBHTOH010000014">
    <property type="protein sequence ID" value="MFD1410384.1"/>
    <property type="molecule type" value="Genomic_DNA"/>
</dbReference>
<dbReference type="InterPro" id="IPR050362">
    <property type="entry name" value="Cation-dep_OMT"/>
</dbReference>
<accession>A0ABW4BJL4</accession>
<evidence type="ECO:0000256" key="4">
    <source>
        <dbReference type="HAMAP-Rule" id="MF_02217"/>
    </source>
</evidence>
<keyword evidence="4" id="KW-0819">tRNA processing</keyword>
<comment type="caution">
    <text evidence="4">Lacks conserved residue(s) required for the propagation of feature annotation.</text>
</comment>
<feature type="binding site" evidence="4">
    <location>
        <position position="75"/>
    </location>
    <ligand>
        <name>S-adenosyl-L-methionine</name>
        <dbReference type="ChEBI" id="CHEBI:59789"/>
    </ligand>
</feature>
<comment type="catalytic activity">
    <reaction evidence="4">
        <text>5-hydroxyuridine(34) in tRNA + S-adenosyl-L-methionine = 5-methoxyuridine(34) in tRNA + S-adenosyl-L-homocysteine + H(+)</text>
        <dbReference type="Rhea" id="RHEA:60524"/>
        <dbReference type="Rhea" id="RHEA-COMP:13381"/>
        <dbReference type="Rhea" id="RHEA-COMP:15591"/>
        <dbReference type="ChEBI" id="CHEBI:15378"/>
        <dbReference type="ChEBI" id="CHEBI:57856"/>
        <dbReference type="ChEBI" id="CHEBI:59789"/>
        <dbReference type="ChEBI" id="CHEBI:136877"/>
        <dbReference type="ChEBI" id="CHEBI:143860"/>
    </reaction>
</comment>
<keyword evidence="1 4" id="KW-0489">Methyltransferase</keyword>
<comment type="similarity">
    <text evidence="4">Belongs to the class I-like SAM-binding methyltransferase superfamily. Cation-dependent O-methyltransferase family.</text>
</comment>
<dbReference type="PANTHER" id="PTHR10509">
    <property type="entry name" value="O-METHYLTRANSFERASE-RELATED"/>
    <property type="match status" value="1"/>
</dbReference>
<dbReference type="GO" id="GO:0008168">
    <property type="term" value="F:methyltransferase activity"/>
    <property type="evidence" value="ECO:0007669"/>
    <property type="project" value="UniProtKB-KW"/>
</dbReference>
<dbReference type="InterPro" id="IPR029063">
    <property type="entry name" value="SAM-dependent_MTases_sf"/>
</dbReference>
<evidence type="ECO:0000256" key="2">
    <source>
        <dbReference type="ARBA" id="ARBA00022679"/>
    </source>
</evidence>
<reference evidence="6" key="1">
    <citation type="journal article" date="2019" name="Int. J. Syst. Evol. Microbiol.">
        <title>The Global Catalogue of Microorganisms (GCM) 10K type strain sequencing project: providing services to taxonomists for standard genome sequencing and annotation.</title>
        <authorList>
            <consortium name="The Broad Institute Genomics Platform"/>
            <consortium name="The Broad Institute Genome Sequencing Center for Infectious Disease"/>
            <person name="Wu L."/>
            <person name="Ma J."/>
        </authorList>
    </citation>
    <scope>NUCLEOTIDE SEQUENCE [LARGE SCALE GENOMIC DNA]</scope>
    <source>
        <strain evidence="6">CCM 8937</strain>
    </source>
</reference>
<sequence>MRNEMMSHPVVHEKVQNFLRNQPLPISPKLAQIEQWANERRVPIIPRETAAYLYQLVSIQAPQRILEVGTAIGFSSALFVEADPKNVQVTTIDRFDTMYNHAKENWQQLGYQDQIDLLIGDAADILPTLQTDYDLIFLDAAKAQYIKFLPDALRLLAPNGILLIDDVLQGGTIFDDITTIRHRNKGIHRGLNQLLTTVYQNPNLNVSLLPLGDGVLQITWREH</sequence>
<feature type="binding site" evidence="4">
    <location>
        <position position="45"/>
    </location>
    <ligand>
        <name>S-adenosyl-L-methionine</name>
        <dbReference type="ChEBI" id="CHEBI:59789"/>
    </ligand>
</feature>
<dbReference type="HAMAP" id="MF_02217">
    <property type="entry name" value="TrmR_methyltr"/>
    <property type="match status" value="1"/>
</dbReference>
<evidence type="ECO:0000313" key="5">
    <source>
        <dbReference type="EMBL" id="MFD1410384.1"/>
    </source>
</evidence>
<feature type="binding site" evidence="4">
    <location>
        <position position="139"/>
    </location>
    <ligand>
        <name>S-adenosyl-L-methionine</name>
        <dbReference type="ChEBI" id="CHEBI:59789"/>
    </ligand>
</feature>
<dbReference type="RefSeq" id="WP_125646607.1">
    <property type="nucleotide sequence ID" value="NZ_JBHTOH010000014.1"/>
</dbReference>
<dbReference type="Gene3D" id="3.40.50.150">
    <property type="entry name" value="Vaccinia Virus protein VP39"/>
    <property type="match status" value="1"/>
</dbReference>
<dbReference type="InterPro" id="IPR002935">
    <property type="entry name" value="SAM_O-MeTrfase"/>
</dbReference>
<evidence type="ECO:0000313" key="6">
    <source>
        <dbReference type="Proteomes" id="UP001597191"/>
    </source>
</evidence>
<proteinExistence type="inferred from homology"/>
<dbReference type="PANTHER" id="PTHR10509:SF14">
    <property type="entry name" value="CAFFEOYL-COA O-METHYLTRANSFERASE 3-RELATED"/>
    <property type="match status" value="1"/>
</dbReference>
<dbReference type="EC" id="2.1.1.-" evidence="4"/>
<organism evidence="5 6">
    <name type="scientific">Lapidilactobacillus gannanensis</name>
    <dbReference type="NCBI Taxonomy" id="2486002"/>
    <lineage>
        <taxon>Bacteria</taxon>
        <taxon>Bacillati</taxon>
        <taxon>Bacillota</taxon>
        <taxon>Bacilli</taxon>
        <taxon>Lactobacillales</taxon>
        <taxon>Lactobacillaceae</taxon>
        <taxon>Lapidilactobacillus</taxon>
    </lineage>
</organism>
<dbReference type="Pfam" id="PF01596">
    <property type="entry name" value="Methyltransf_3"/>
    <property type="match status" value="1"/>
</dbReference>
<name>A0ABW4BJL4_9LACO</name>
<dbReference type="Proteomes" id="UP001597191">
    <property type="component" value="Unassembled WGS sequence"/>
</dbReference>
<feature type="binding site" evidence="4">
    <location>
        <begin position="121"/>
        <end position="122"/>
    </location>
    <ligand>
        <name>S-adenosyl-L-methionine</name>
        <dbReference type="ChEBI" id="CHEBI:59789"/>
    </ligand>
</feature>